<evidence type="ECO:0008006" key="4">
    <source>
        <dbReference type="Google" id="ProtNLM"/>
    </source>
</evidence>
<keyword evidence="3" id="KW-1185">Reference proteome</keyword>
<protein>
    <recommendedName>
        <fullName evidence="4">Glycosyltransferase RgtA/B/C/D-like domain-containing protein</fullName>
    </recommendedName>
</protein>
<dbReference type="Proteomes" id="UP000664601">
    <property type="component" value="Unassembled WGS sequence"/>
</dbReference>
<feature type="transmembrane region" description="Helical" evidence="1">
    <location>
        <begin position="486"/>
        <end position="506"/>
    </location>
</feature>
<feature type="transmembrane region" description="Helical" evidence="1">
    <location>
        <begin position="214"/>
        <end position="232"/>
    </location>
</feature>
<accession>A0ABS3LGE9</accession>
<gene>
    <name evidence="2" type="ORF">JZO70_21200</name>
</gene>
<evidence type="ECO:0000313" key="2">
    <source>
        <dbReference type="EMBL" id="MBO1308705.1"/>
    </source>
</evidence>
<evidence type="ECO:0000313" key="3">
    <source>
        <dbReference type="Proteomes" id="UP000664601"/>
    </source>
</evidence>
<dbReference type="EMBL" id="JAFREM010000041">
    <property type="protein sequence ID" value="MBO1308705.1"/>
    <property type="molecule type" value="Genomic_DNA"/>
</dbReference>
<comment type="caution">
    <text evidence="2">The sequence shown here is derived from an EMBL/GenBank/DDBJ whole genome shotgun (WGS) entry which is preliminary data.</text>
</comment>
<keyword evidence="1" id="KW-0472">Membrane</keyword>
<feature type="transmembrane region" description="Helical" evidence="1">
    <location>
        <begin position="432"/>
        <end position="450"/>
    </location>
</feature>
<keyword evidence="1" id="KW-0812">Transmembrane</keyword>
<feature type="transmembrane region" description="Helical" evidence="1">
    <location>
        <begin position="81"/>
        <end position="98"/>
    </location>
</feature>
<feature type="transmembrane region" description="Helical" evidence="1">
    <location>
        <begin position="244"/>
        <end position="270"/>
    </location>
</feature>
<feature type="transmembrane region" description="Helical" evidence="1">
    <location>
        <begin position="462"/>
        <end position="479"/>
    </location>
</feature>
<reference evidence="2 3" key="1">
    <citation type="submission" date="2021-03" db="EMBL/GenBank/DDBJ databases">
        <title>Enterococcal diversity collection.</title>
        <authorList>
            <person name="Gilmore M.S."/>
            <person name="Schwartzman J."/>
            <person name="Van Tyne D."/>
            <person name="Martin M."/>
            <person name="Earl A.M."/>
            <person name="Manson A.L."/>
            <person name="Straub T."/>
            <person name="Salamzade R."/>
            <person name="Saavedra J."/>
            <person name="Lebreton F."/>
            <person name="Prichula J."/>
            <person name="Schaufler K."/>
            <person name="Gaca A."/>
            <person name="Sgardioli B."/>
            <person name="Wagenaar J."/>
            <person name="Strong T."/>
        </authorList>
    </citation>
    <scope>NUCLEOTIDE SEQUENCE [LARGE SCALE GENOMIC DNA]</scope>
    <source>
        <strain evidence="2 3">669A</strain>
    </source>
</reference>
<sequence length="513" mass="59076">MLKNVIEKSVILLFCFSMIITLFGSFRSSILFSPDMKAGPLLVLLFVFFLVSCVMVYKGFRYRLNNAFLYLKDRFWANRRIITLLLSILVFIAQLIVIKTVSAPISWDVGSIYGGVQAMPDSEYISNYLSINPNNSFFFFIMYLCNKIMNFLVSGNIGWVHWQLFNALVLDISFVVLSKAASNLFSVKIGYTVFYFSLFSLSLSPWILVPYTDTFSFGLISSIFLIYSIYRCSIKKSAKVVLRILLSVLIGLAFLLKPSSIIFFIAWTLFKAVELIYEEKKSVQVHKLFVFIQSIILFLSAIIFFNLFLNHQKLVSIDDEQAKPSIHFIMMGMKNDGGYNQEDVDTVNAINGKENKKAYISKEIRMRLKDFGFLGYMKFLMKKHFNNTSNGDFGWGRDGRPQVPGEVATSKFQSILRDWYYQQGNRVNNIRFFMHIIWLGVLSSSLFTVFIKTSDKKMSQLIYIMMLSVIGIFLYLLIFEGGRSRYLIQYLPIFFMLAGIGAQTLIQRLSAKK</sequence>
<evidence type="ECO:0000256" key="1">
    <source>
        <dbReference type="SAM" id="Phobius"/>
    </source>
</evidence>
<dbReference type="RefSeq" id="WP_207675695.1">
    <property type="nucleotide sequence ID" value="NZ_JAFREM010000041.1"/>
</dbReference>
<feature type="transmembrane region" description="Helical" evidence="1">
    <location>
        <begin position="12"/>
        <end position="32"/>
    </location>
</feature>
<feature type="transmembrane region" description="Helical" evidence="1">
    <location>
        <begin position="38"/>
        <end position="60"/>
    </location>
</feature>
<feature type="transmembrane region" description="Helical" evidence="1">
    <location>
        <begin position="290"/>
        <end position="309"/>
    </location>
</feature>
<organism evidence="2 3">
    <name type="scientific">Candidatus Enterococcus moelleringii</name>
    <dbReference type="NCBI Taxonomy" id="2815325"/>
    <lineage>
        <taxon>Bacteria</taxon>
        <taxon>Bacillati</taxon>
        <taxon>Bacillota</taxon>
        <taxon>Bacilli</taxon>
        <taxon>Lactobacillales</taxon>
        <taxon>Enterococcaceae</taxon>
        <taxon>Enterococcus</taxon>
    </lineage>
</organism>
<keyword evidence="1" id="KW-1133">Transmembrane helix</keyword>
<proteinExistence type="predicted"/>
<name>A0ABS3LGE9_9ENTE</name>